<evidence type="ECO:0008006" key="3">
    <source>
        <dbReference type="Google" id="ProtNLM"/>
    </source>
</evidence>
<dbReference type="RefSeq" id="WP_224194450.1">
    <property type="nucleotide sequence ID" value="NZ_JAIRAU010000035.1"/>
</dbReference>
<name>A0ABS7TWQ8_9BACT</name>
<reference evidence="1" key="1">
    <citation type="submission" date="2021-08" db="EMBL/GenBank/DDBJ databases">
        <authorList>
            <person name="Stevens D.C."/>
        </authorList>
    </citation>
    <scope>NUCLEOTIDE SEQUENCE</scope>
    <source>
        <strain evidence="1">DSM 53165</strain>
    </source>
</reference>
<comment type="caution">
    <text evidence="1">The sequence shown here is derived from an EMBL/GenBank/DDBJ whole genome shotgun (WGS) entry which is preliminary data.</text>
</comment>
<dbReference type="Proteomes" id="UP001139031">
    <property type="component" value="Unassembled WGS sequence"/>
</dbReference>
<gene>
    <name evidence="1" type="ORF">K7C98_25920</name>
</gene>
<organism evidence="1 2">
    <name type="scientific">Nannocystis pusilla</name>
    <dbReference type="NCBI Taxonomy" id="889268"/>
    <lineage>
        <taxon>Bacteria</taxon>
        <taxon>Pseudomonadati</taxon>
        <taxon>Myxococcota</taxon>
        <taxon>Polyangia</taxon>
        <taxon>Nannocystales</taxon>
        <taxon>Nannocystaceae</taxon>
        <taxon>Nannocystis</taxon>
    </lineage>
</organism>
<proteinExistence type="predicted"/>
<sequence>MTTPSVAFVSGHLDLTEEEFIKYYVPQIEAACARGCRFVVGDARGADLLFQRHAHALGLAVTVFHMFERPRHNVGEFAAIGGFDSDATRDAALTAASSLDIAWVRPGRERSGTAKNLLRRARAGG</sequence>
<accession>A0ABS7TWQ8</accession>
<protein>
    <recommendedName>
        <fullName evidence="3">DUF4180 domain-containing protein</fullName>
    </recommendedName>
</protein>
<evidence type="ECO:0000313" key="2">
    <source>
        <dbReference type="Proteomes" id="UP001139031"/>
    </source>
</evidence>
<evidence type="ECO:0000313" key="1">
    <source>
        <dbReference type="EMBL" id="MBZ5712694.1"/>
    </source>
</evidence>
<keyword evidence="2" id="KW-1185">Reference proteome</keyword>
<dbReference type="EMBL" id="JAIRAU010000035">
    <property type="protein sequence ID" value="MBZ5712694.1"/>
    <property type="molecule type" value="Genomic_DNA"/>
</dbReference>